<feature type="transmembrane region" description="Helical" evidence="6">
    <location>
        <begin position="52"/>
        <end position="74"/>
    </location>
</feature>
<dbReference type="InterPro" id="IPR017039">
    <property type="entry name" value="Virul_fac_BrkB"/>
</dbReference>
<evidence type="ECO:0000256" key="1">
    <source>
        <dbReference type="ARBA" id="ARBA00004651"/>
    </source>
</evidence>
<dbReference type="Pfam" id="PF03631">
    <property type="entry name" value="Virul_fac_BrkB"/>
    <property type="match status" value="1"/>
</dbReference>
<sequence>MTRLIDSIVDVCCGSPDELSPRQHRIRRGWDLTSHCWRQLQRHRAEGMAAELTYRTIFSLIPVVVLGLVMFRIVGGLDEVQGQVENQLYSFFGVPKIPGSGDNDVLVLRHKPTEELEEALEPMIGKQIIGDVGNEIDPILGINIDIDEAISLAEREAQNKEEVREESVRQARASIRRTLTELTAKVASIDFKSIGVFGLLLFVYAAVALANATEHLFNQIYDAPSKRPIHIRLAIHWSIITLGSGLLAMSLYMSGQVVEWFSQIGAGSDFRLVLIHLLSMMASWVLLFLLYALMPNTSVSVRAAVIGSLVGSLLWEFAKFGFQIYVAKAVPYTGIYGSIGLIPLFLFWIYITWLIVLFGLILTYTLQTMGAPTENRTSWDDIELPPGDPDWMLPIMSEIGTSFEAGATLDNQELADRIGLSGRIVHQMTDQLVEAGLLRLVAGGPGQSDSLTLSRPASKIEVTEILELAHHIRPTSDHPAWQSLARLKTAEREAARGTTLADLG</sequence>
<feature type="transmembrane region" description="Helical" evidence="6">
    <location>
        <begin position="233"/>
        <end position="253"/>
    </location>
</feature>
<feature type="transmembrane region" description="Helical" evidence="6">
    <location>
        <begin position="345"/>
        <end position="366"/>
    </location>
</feature>
<keyword evidence="5 6" id="KW-0472">Membrane</keyword>
<feature type="transmembrane region" description="Helical" evidence="6">
    <location>
        <begin position="305"/>
        <end position="325"/>
    </location>
</feature>
<evidence type="ECO:0000256" key="3">
    <source>
        <dbReference type="ARBA" id="ARBA00022692"/>
    </source>
</evidence>
<dbReference type="EMBL" id="SJPX01000006">
    <property type="protein sequence ID" value="TWU47114.1"/>
    <property type="molecule type" value="Genomic_DNA"/>
</dbReference>
<comment type="caution">
    <text evidence="7">The sequence shown here is derived from an EMBL/GenBank/DDBJ whole genome shotgun (WGS) entry which is preliminary data.</text>
</comment>
<dbReference type="PANTHER" id="PTHR30213:SF0">
    <property type="entry name" value="UPF0761 MEMBRANE PROTEIN YIHY"/>
    <property type="match status" value="1"/>
</dbReference>
<evidence type="ECO:0000256" key="2">
    <source>
        <dbReference type="ARBA" id="ARBA00022475"/>
    </source>
</evidence>
<accession>A0A5C6EF83</accession>
<comment type="subcellular location">
    <subcellularLocation>
        <location evidence="1">Cell membrane</location>
        <topology evidence="1">Multi-pass membrane protein</topology>
    </subcellularLocation>
</comment>
<dbReference type="PANTHER" id="PTHR30213">
    <property type="entry name" value="INNER MEMBRANE PROTEIN YHJD"/>
    <property type="match status" value="1"/>
</dbReference>
<evidence type="ECO:0000313" key="8">
    <source>
        <dbReference type="Proteomes" id="UP000317977"/>
    </source>
</evidence>
<reference evidence="7 8" key="1">
    <citation type="submission" date="2019-02" db="EMBL/GenBank/DDBJ databases">
        <title>Deep-cultivation of Planctomycetes and their phenomic and genomic characterization uncovers novel biology.</title>
        <authorList>
            <person name="Wiegand S."/>
            <person name="Jogler M."/>
            <person name="Boedeker C."/>
            <person name="Pinto D."/>
            <person name="Vollmers J."/>
            <person name="Rivas-Marin E."/>
            <person name="Kohn T."/>
            <person name="Peeters S.H."/>
            <person name="Heuer A."/>
            <person name="Rast P."/>
            <person name="Oberbeckmann S."/>
            <person name="Bunk B."/>
            <person name="Jeske O."/>
            <person name="Meyerdierks A."/>
            <person name="Storesund J.E."/>
            <person name="Kallscheuer N."/>
            <person name="Luecker S."/>
            <person name="Lage O.M."/>
            <person name="Pohl T."/>
            <person name="Merkel B.J."/>
            <person name="Hornburger P."/>
            <person name="Mueller R.-W."/>
            <person name="Bruemmer F."/>
            <person name="Labrenz M."/>
            <person name="Spormann A.M."/>
            <person name="Op Den Camp H."/>
            <person name="Overmann J."/>
            <person name="Amann R."/>
            <person name="Jetten M.S.M."/>
            <person name="Mascher T."/>
            <person name="Medema M.H."/>
            <person name="Devos D.P."/>
            <person name="Kaster A.-K."/>
            <person name="Ovreas L."/>
            <person name="Rohde M."/>
            <person name="Galperin M.Y."/>
            <person name="Jogler C."/>
        </authorList>
    </citation>
    <scope>NUCLEOTIDE SEQUENCE [LARGE SCALE GENOMIC DNA]</scope>
    <source>
        <strain evidence="7 8">Poly59</strain>
    </source>
</reference>
<dbReference type="GO" id="GO:0005886">
    <property type="term" value="C:plasma membrane"/>
    <property type="evidence" value="ECO:0007669"/>
    <property type="project" value="UniProtKB-SubCell"/>
</dbReference>
<keyword evidence="2" id="KW-1003">Cell membrane</keyword>
<feature type="transmembrane region" description="Helical" evidence="6">
    <location>
        <begin position="194"/>
        <end position="212"/>
    </location>
</feature>
<dbReference type="Gene3D" id="1.10.10.10">
    <property type="entry name" value="Winged helix-like DNA-binding domain superfamily/Winged helix DNA-binding domain"/>
    <property type="match status" value="1"/>
</dbReference>
<organism evidence="7 8">
    <name type="scientific">Rubripirellula reticaptiva</name>
    <dbReference type="NCBI Taxonomy" id="2528013"/>
    <lineage>
        <taxon>Bacteria</taxon>
        <taxon>Pseudomonadati</taxon>
        <taxon>Planctomycetota</taxon>
        <taxon>Planctomycetia</taxon>
        <taxon>Pirellulales</taxon>
        <taxon>Pirellulaceae</taxon>
        <taxon>Rubripirellula</taxon>
    </lineage>
</organism>
<evidence type="ECO:0000256" key="6">
    <source>
        <dbReference type="SAM" id="Phobius"/>
    </source>
</evidence>
<proteinExistence type="predicted"/>
<feature type="transmembrane region" description="Helical" evidence="6">
    <location>
        <begin position="273"/>
        <end position="293"/>
    </location>
</feature>
<protein>
    <submittedName>
        <fullName evidence="7">Uncharacterized protein</fullName>
    </submittedName>
</protein>
<dbReference type="OrthoDB" id="9808671at2"/>
<keyword evidence="8" id="KW-1185">Reference proteome</keyword>
<keyword evidence="3 6" id="KW-0812">Transmembrane</keyword>
<name>A0A5C6EF83_9BACT</name>
<evidence type="ECO:0000313" key="7">
    <source>
        <dbReference type="EMBL" id="TWU47114.1"/>
    </source>
</evidence>
<evidence type="ECO:0000256" key="5">
    <source>
        <dbReference type="ARBA" id="ARBA00023136"/>
    </source>
</evidence>
<dbReference type="AlphaFoldDB" id="A0A5C6EF83"/>
<evidence type="ECO:0000256" key="4">
    <source>
        <dbReference type="ARBA" id="ARBA00022989"/>
    </source>
</evidence>
<dbReference type="RefSeq" id="WP_146537501.1">
    <property type="nucleotide sequence ID" value="NZ_SJPX01000006.1"/>
</dbReference>
<gene>
    <name evidence="7" type="ORF">Poly59_60880</name>
</gene>
<dbReference type="SUPFAM" id="SSF46785">
    <property type="entry name" value="Winged helix' DNA-binding domain"/>
    <property type="match status" value="1"/>
</dbReference>
<dbReference type="NCBIfam" id="TIGR00765">
    <property type="entry name" value="yihY_not_rbn"/>
    <property type="match status" value="1"/>
</dbReference>
<dbReference type="InterPro" id="IPR036388">
    <property type="entry name" value="WH-like_DNA-bd_sf"/>
</dbReference>
<dbReference type="InterPro" id="IPR036390">
    <property type="entry name" value="WH_DNA-bd_sf"/>
</dbReference>
<dbReference type="Proteomes" id="UP000317977">
    <property type="component" value="Unassembled WGS sequence"/>
</dbReference>
<keyword evidence="4 6" id="KW-1133">Transmembrane helix</keyword>